<name>A0A1G7KZE9_9BACT</name>
<evidence type="ECO:0000313" key="2">
    <source>
        <dbReference type="EMBL" id="SDF42119.1"/>
    </source>
</evidence>
<dbReference type="Proteomes" id="UP000199355">
    <property type="component" value="Unassembled WGS sequence"/>
</dbReference>
<dbReference type="AlphaFoldDB" id="A0A1G7KZE9"/>
<dbReference type="SUPFAM" id="SSF53067">
    <property type="entry name" value="Actin-like ATPase domain"/>
    <property type="match status" value="1"/>
</dbReference>
<dbReference type="RefSeq" id="WP_092153170.1">
    <property type="nucleotide sequence ID" value="NZ_FNBX01000005.1"/>
</dbReference>
<dbReference type="STRING" id="571438.SAMN05192586_10545"/>
<feature type="domain" description="Gcp-like" evidence="1">
    <location>
        <begin position="41"/>
        <end position="134"/>
    </location>
</feature>
<gene>
    <name evidence="2" type="ORF">SAMN05192586_10545</name>
</gene>
<dbReference type="InterPro" id="IPR022496">
    <property type="entry name" value="T6A_TsaB"/>
</dbReference>
<accession>A0A1G7KZE9</accession>
<dbReference type="Gene3D" id="3.30.420.40">
    <property type="match status" value="2"/>
</dbReference>
<protein>
    <submittedName>
        <fullName evidence="2">tRNA threonylcarbamoyl adenosine modification protein YeaZ</fullName>
    </submittedName>
</protein>
<dbReference type="NCBIfam" id="TIGR03725">
    <property type="entry name" value="T6A_YeaZ"/>
    <property type="match status" value="1"/>
</dbReference>
<dbReference type="Pfam" id="PF00814">
    <property type="entry name" value="TsaD"/>
    <property type="match status" value="1"/>
</dbReference>
<reference evidence="3" key="1">
    <citation type="submission" date="2016-10" db="EMBL/GenBank/DDBJ databases">
        <authorList>
            <person name="Varghese N."/>
            <person name="Submissions S."/>
        </authorList>
    </citation>
    <scope>NUCLEOTIDE SEQUENCE [LARGE SCALE GENOMIC DNA]</scope>
    <source>
        <strain evidence="3">KHC7</strain>
    </source>
</reference>
<evidence type="ECO:0000313" key="3">
    <source>
        <dbReference type="Proteomes" id="UP000199355"/>
    </source>
</evidence>
<dbReference type="EMBL" id="FNBX01000005">
    <property type="protein sequence ID" value="SDF42119.1"/>
    <property type="molecule type" value="Genomic_DNA"/>
</dbReference>
<sequence length="286" mass="30700">MNAGTGLELILNAAEGALQIVVTEDETLLCAQEWRRPERATEILAPALREICTALGLRLADFRRLACVRGPGSFTGIRLVLATAAALRRTCPLRLAGLDYMQALAATLATARGVLYGAPIWTLTHARRNLVHCQPFRSYGPVIPPQPLQPVELCTPDEAARRIAQSRAHPTPPGTDAARRVWVCGSGLARNPHLAPLLENAPAPEGPAATFLPLTALPDLTSPSVTALRLLARHGDYFDRDPEPLYVRPCDAVENLPGLAPRLGLNPAAAVAALKEKLDRAPQSEI</sequence>
<dbReference type="InterPro" id="IPR000905">
    <property type="entry name" value="Gcp-like_dom"/>
</dbReference>
<organism evidence="2 3">
    <name type="scientific">Desulfovibrio legallii</name>
    <dbReference type="NCBI Taxonomy" id="571438"/>
    <lineage>
        <taxon>Bacteria</taxon>
        <taxon>Pseudomonadati</taxon>
        <taxon>Thermodesulfobacteriota</taxon>
        <taxon>Desulfovibrionia</taxon>
        <taxon>Desulfovibrionales</taxon>
        <taxon>Desulfovibrionaceae</taxon>
        <taxon>Desulfovibrio</taxon>
    </lineage>
</organism>
<dbReference type="InterPro" id="IPR043129">
    <property type="entry name" value="ATPase_NBD"/>
</dbReference>
<proteinExistence type="predicted"/>
<keyword evidence="3" id="KW-1185">Reference proteome</keyword>
<evidence type="ECO:0000259" key="1">
    <source>
        <dbReference type="Pfam" id="PF00814"/>
    </source>
</evidence>
<dbReference type="OrthoDB" id="9809995at2"/>
<dbReference type="GO" id="GO:0002949">
    <property type="term" value="P:tRNA threonylcarbamoyladenosine modification"/>
    <property type="evidence" value="ECO:0007669"/>
    <property type="project" value="InterPro"/>
</dbReference>